<dbReference type="SMART" id="SM00174">
    <property type="entry name" value="RHO"/>
    <property type="match status" value="1"/>
</dbReference>
<dbReference type="InterPro" id="IPR001806">
    <property type="entry name" value="Small_GTPase"/>
</dbReference>
<dbReference type="Pfam" id="PF13522">
    <property type="entry name" value="GATase_6"/>
    <property type="match status" value="1"/>
</dbReference>
<proteinExistence type="predicted"/>
<accession>A0AA88KJY8</accession>
<sequence>MPKNKDNINYYQVAICGDGGVGKTSVTIQYSQNKFEGEDVYDPTIESSFVVRRQYEDISLEMEIVDTAGQDDYKALRFNYMNSCYGFIFVFDVTKAEESILSLVPYVEQIRSIKADKYQPVSSLNNLDFPCILLGNKCDLVNHIPEKTIQQIIQSTLKLECPVYYVSAKTRKNIEEAFEQFTRVLRVFETFQKNPEWKYPAHGKSSTSRLGSTLSSHSARRSSTKSSKSGGKRGLLREMISQNSTIERRSRMTFQHLFPHQNNMMMNSSSNQEDNSPLSFNTHSSSSSSIAMNSTCGIVAFVSKKEPARDILMDGLSILQNRGYDSAGIATMRPDPNSKDQQSYSFHTTKYASSQTTSDALKRLRETLHTHGSDTIGIAHTRWATHGAKTDINAHPHMDQSGRVILVHNGVIENSGELKKELIEKHGIKFKSETDTEVIVQLIGVYLDEMLKEGVKTDVVEKAVLKATKHLEGTWGLVIMSTVEPDRLVVARNGSPLLVGVSQGKMFVASESSAFALYTREMISLENNEIAVITADGVTLPYERKIVVEEEKIEKSPHPHAHWTIREILEQPEAISRSLNFGGRISDDSHVKLGGLDDNREWLSGIEHLVIAACGTSYYASLYGAQIFRDLKCFKTVQVIDGAELEESHFCPENSGLLVLSQSGETADVLRCIYIAEQLNIPRFSCVNRVGSTIARTTKCGVYINAGRETAVASTKAFSCQVTVLSLIGLWFAQNKSPIFQLQHRQALIQYLHRLPTCAGMVLSRVREKCKEIARHIFNMKGNTLFLLGKGYGEAVAYEGSLKIKEVTYTHAEGYSSGALKHGPFALIEPGTVIFVFILDDKYFKMNMTAAAEIKSRGAYTVAITDIPNKLSKEEVDYVIDVPSNGTFSALLANIPLQLIAYELALLRGHDPDKPRNLAKTVTVL</sequence>
<dbReference type="NCBIfam" id="NF001484">
    <property type="entry name" value="PRK00331.1"/>
    <property type="match status" value="1"/>
</dbReference>
<comment type="caution">
    <text evidence="11">The sequence shown here is derived from an EMBL/GenBank/DDBJ whole genome shotgun (WGS) entry which is preliminary data.</text>
</comment>
<dbReference type="SMART" id="SM00175">
    <property type="entry name" value="RAB"/>
    <property type="match status" value="1"/>
</dbReference>
<dbReference type="SMART" id="SM00173">
    <property type="entry name" value="RAS"/>
    <property type="match status" value="1"/>
</dbReference>
<comment type="catalytic activity">
    <reaction evidence="1">
        <text>D-fructose 6-phosphate + L-glutamine = D-glucosamine 6-phosphate + L-glutamate</text>
        <dbReference type="Rhea" id="RHEA:13237"/>
        <dbReference type="ChEBI" id="CHEBI:29985"/>
        <dbReference type="ChEBI" id="CHEBI:58359"/>
        <dbReference type="ChEBI" id="CHEBI:58725"/>
        <dbReference type="ChEBI" id="CHEBI:61527"/>
        <dbReference type="EC" id="2.6.1.16"/>
    </reaction>
</comment>
<dbReference type="EMBL" id="PYSW02000039">
    <property type="protein sequence ID" value="KAG2375382.1"/>
    <property type="molecule type" value="Genomic_DNA"/>
</dbReference>
<dbReference type="Pfam" id="PF01380">
    <property type="entry name" value="SIS"/>
    <property type="match status" value="2"/>
</dbReference>
<keyword evidence="5" id="KW-0808">Transferase</keyword>
<dbReference type="InterPro" id="IPR001347">
    <property type="entry name" value="SIS_dom"/>
</dbReference>
<dbReference type="GO" id="GO:0006487">
    <property type="term" value="P:protein N-linked glycosylation"/>
    <property type="evidence" value="ECO:0007669"/>
    <property type="project" value="TreeGrafter"/>
</dbReference>
<evidence type="ECO:0000313" key="11">
    <source>
        <dbReference type="EMBL" id="KAG2375382.1"/>
    </source>
</evidence>
<dbReference type="Gene3D" id="3.40.50.300">
    <property type="entry name" value="P-loop containing nucleotide triphosphate hydrolases"/>
    <property type="match status" value="1"/>
</dbReference>
<dbReference type="Gene3D" id="3.60.20.10">
    <property type="entry name" value="Glutamine Phosphoribosylpyrophosphate, subunit 1, domain 1"/>
    <property type="match status" value="1"/>
</dbReference>
<evidence type="ECO:0000259" key="9">
    <source>
        <dbReference type="PROSITE" id="PS51278"/>
    </source>
</evidence>
<dbReference type="PRINTS" id="PR00449">
    <property type="entry name" value="RASTRNSFRMNG"/>
</dbReference>
<dbReference type="GO" id="GO:0003924">
    <property type="term" value="F:GTPase activity"/>
    <property type="evidence" value="ECO:0007669"/>
    <property type="project" value="InterPro"/>
</dbReference>
<dbReference type="GO" id="GO:0005525">
    <property type="term" value="F:GTP binding"/>
    <property type="evidence" value="ECO:0007669"/>
    <property type="project" value="InterPro"/>
</dbReference>
<evidence type="ECO:0000256" key="6">
    <source>
        <dbReference type="ARBA" id="ARBA00022737"/>
    </source>
</evidence>
<evidence type="ECO:0000259" key="10">
    <source>
        <dbReference type="PROSITE" id="PS51464"/>
    </source>
</evidence>
<dbReference type="GO" id="GO:0006047">
    <property type="term" value="P:UDP-N-acetylglucosamine metabolic process"/>
    <property type="evidence" value="ECO:0007669"/>
    <property type="project" value="TreeGrafter"/>
</dbReference>
<dbReference type="AlphaFoldDB" id="A0AA88KJY8"/>
<organism evidence="11 12">
    <name type="scientific">Naegleria lovaniensis</name>
    <name type="common">Amoeba</name>
    <dbReference type="NCBI Taxonomy" id="51637"/>
    <lineage>
        <taxon>Eukaryota</taxon>
        <taxon>Discoba</taxon>
        <taxon>Heterolobosea</taxon>
        <taxon>Tetramitia</taxon>
        <taxon>Eutetramitia</taxon>
        <taxon>Vahlkampfiidae</taxon>
        <taxon>Naegleria</taxon>
    </lineage>
</organism>
<dbReference type="CDD" id="cd05008">
    <property type="entry name" value="SIS_GlmS_GlmD_1"/>
    <property type="match status" value="1"/>
</dbReference>
<evidence type="ECO:0000256" key="3">
    <source>
        <dbReference type="ARBA" id="ARBA00016090"/>
    </source>
</evidence>
<dbReference type="NCBIfam" id="TIGR00231">
    <property type="entry name" value="small_GTP"/>
    <property type="match status" value="1"/>
</dbReference>
<dbReference type="InterPro" id="IPR029055">
    <property type="entry name" value="Ntn_hydrolases_N"/>
</dbReference>
<dbReference type="PROSITE" id="PS51421">
    <property type="entry name" value="RAS"/>
    <property type="match status" value="1"/>
</dbReference>
<evidence type="ECO:0000256" key="8">
    <source>
        <dbReference type="SAM" id="MobiDB-lite"/>
    </source>
</evidence>
<dbReference type="EC" id="2.6.1.16" evidence="2"/>
<dbReference type="GO" id="GO:0006002">
    <property type="term" value="P:fructose 6-phosphate metabolic process"/>
    <property type="evidence" value="ECO:0007669"/>
    <property type="project" value="TreeGrafter"/>
</dbReference>
<keyword evidence="7" id="KW-0315">Glutamine amidotransferase</keyword>
<feature type="domain" description="SIS" evidence="10">
    <location>
        <begin position="773"/>
        <end position="915"/>
    </location>
</feature>
<keyword evidence="6" id="KW-0677">Repeat</keyword>
<dbReference type="GO" id="GO:0004360">
    <property type="term" value="F:glutamine-fructose-6-phosphate transaminase (isomerizing) activity"/>
    <property type="evidence" value="ECO:0007669"/>
    <property type="project" value="UniProtKB-EC"/>
</dbReference>
<dbReference type="CDD" id="cd05009">
    <property type="entry name" value="SIS_GlmS_GlmD_2"/>
    <property type="match status" value="1"/>
</dbReference>
<evidence type="ECO:0000313" key="12">
    <source>
        <dbReference type="Proteomes" id="UP000816034"/>
    </source>
</evidence>
<dbReference type="PROSITE" id="PS51464">
    <property type="entry name" value="SIS"/>
    <property type="match status" value="2"/>
</dbReference>
<dbReference type="InterPro" id="IPR046348">
    <property type="entry name" value="SIS_dom_sf"/>
</dbReference>
<keyword evidence="4" id="KW-0032">Aminotransferase</keyword>
<dbReference type="PROSITE" id="PS51278">
    <property type="entry name" value="GATASE_TYPE_2"/>
    <property type="match status" value="1"/>
</dbReference>
<dbReference type="Pfam" id="PF00071">
    <property type="entry name" value="Ras"/>
    <property type="match status" value="1"/>
</dbReference>
<dbReference type="SUPFAM" id="SSF52540">
    <property type="entry name" value="P-loop containing nucleoside triphosphate hydrolases"/>
    <property type="match status" value="1"/>
</dbReference>
<dbReference type="InterPro" id="IPR017932">
    <property type="entry name" value="GATase_2_dom"/>
</dbReference>
<keyword evidence="12" id="KW-1185">Reference proteome</keyword>
<feature type="domain" description="SIS" evidence="10">
    <location>
        <begin position="599"/>
        <end position="738"/>
    </location>
</feature>
<dbReference type="PROSITE" id="PS51419">
    <property type="entry name" value="RAB"/>
    <property type="match status" value="1"/>
</dbReference>
<dbReference type="PANTHER" id="PTHR10937">
    <property type="entry name" value="GLUCOSAMINE--FRUCTOSE-6-PHOSPHATE AMINOTRANSFERASE, ISOMERIZING"/>
    <property type="match status" value="1"/>
</dbReference>
<evidence type="ECO:0000256" key="1">
    <source>
        <dbReference type="ARBA" id="ARBA00001031"/>
    </source>
</evidence>
<dbReference type="Gene3D" id="3.40.50.10490">
    <property type="entry name" value="Glucose-6-phosphate isomerase like protein, domain 1"/>
    <property type="match status" value="2"/>
</dbReference>
<dbReference type="InterPro" id="IPR005855">
    <property type="entry name" value="GFAT"/>
</dbReference>
<dbReference type="FunFam" id="3.60.20.10:FF:000006">
    <property type="entry name" value="Glutamine--fructose-6-phosphate aminotransferase [isomerizing]"/>
    <property type="match status" value="1"/>
</dbReference>
<evidence type="ECO:0000256" key="2">
    <source>
        <dbReference type="ARBA" id="ARBA00012916"/>
    </source>
</evidence>
<dbReference type="Proteomes" id="UP000816034">
    <property type="component" value="Unassembled WGS sequence"/>
</dbReference>
<reference evidence="11 12" key="1">
    <citation type="journal article" date="2018" name="BMC Genomics">
        <title>The genome of Naegleria lovaniensis, the basis for a comparative approach to unravel pathogenicity factors of the human pathogenic amoeba N. fowleri.</title>
        <authorList>
            <person name="Liechti N."/>
            <person name="Schurch N."/>
            <person name="Bruggmann R."/>
            <person name="Wittwer M."/>
        </authorList>
    </citation>
    <scope>NUCLEOTIDE SEQUENCE [LARGE SCALE GENOMIC DNA]</scope>
    <source>
        <strain evidence="11 12">ATCC 30569</strain>
    </source>
</reference>
<dbReference type="CDD" id="cd00714">
    <property type="entry name" value="GFAT"/>
    <property type="match status" value="1"/>
</dbReference>
<dbReference type="FunFam" id="3.40.50.10490:FF:000036">
    <property type="entry name" value="Glutamine-fructose-6-phosphate transaminase (Isomerizing), variant"/>
    <property type="match status" value="1"/>
</dbReference>
<dbReference type="RefSeq" id="XP_044544556.1">
    <property type="nucleotide sequence ID" value="XM_044685502.1"/>
</dbReference>
<dbReference type="InterPro" id="IPR027417">
    <property type="entry name" value="P-loop_NTPase"/>
</dbReference>
<feature type="region of interest" description="Disordered" evidence="8">
    <location>
        <begin position="199"/>
        <end position="234"/>
    </location>
</feature>
<dbReference type="SUPFAM" id="SSF56235">
    <property type="entry name" value="N-terminal nucleophile aminohydrolases (Ntn hydrolases)"/>
    <property type="match status" value="1"/>
</dbReference>
<gene>
    <name evidence="11" type="ORF">C9374_010005</name>
</gene>
<dbReference type="GeneID" id="68102459"/>
<dbReference type="InterPro" id="IPR005225">
    <property type="entry name" value="Small_GTP-bd"/>
</dbReference>
<feature type="compositionally biased region" description="Low complexity" evidence="8">
    <location>
        <begin position="205"/>
        <end position="217"/>
    </location>
</feature>
<dbReference type="PANTHER" id="PTHR10937:SF0">
    <property type="entry name" value="GLUTAMINE--FRUCTOSE-6-PHOSPHATE TRANSAMINASE (ISOMERIZING)"/>
    <property type="match status" value="1"/>
</dbReference>
<evidence type="ECO:0000256" key="7">
    <source>
        <dbReference type="ARBA" id="ARBA00022962"/>
    </source>
</evidence>
<name>A0AA88KJY8_NAELO</name>
<protein>
    <recommendedName>
        <fullName evidence="3">Glutamine--fructose-6-phosphate aminotransferase [isomerizing]</fullName>
        <ecNumber evidence="2">2.6.1.16</ecNumber>
    </recommendedName>
</protein>
<dbReference type="InterPro" id="IPR035490">
    <property type="entry name" value="GlmS/FrlB_SIS"/>
</dbReference>
<evidence type="ECO:0000256" key="5">
    <source>
        <dbReference type="ARBA" id="ARBA00022679"/>
    </source>
</evidence>
<feature type="domain" description="Glutamine amidotransferase type-2" evidence="9">
    <location>
        <begin position="296"/>
        <end position="536"/>
    </location>
</feature>
<dbReference type="NCBIfam" id="TIGR01135">
    <property type="entry name" value="glmS"/>
    <property type="match status" value="1"/>
</dbReference>
<dbReference type="SUPFAM" id="SSF53697">
    <property type="entry name" value="SIS domain"/>
    <property type="match status" value="1"/>
</dbReference>
<dbReference type="InterPro" id="IPR035466">
    <property type="entry name" value="GlmS/AgaS_SIS"/>
</dbReference>
<dbReference type="InterPro" id="IPR047084">
    <property type="entry name" value="GFAT_N"/>
</dbReference>
<evidence type="ECO:0000256" key="4">
    <source>
        <dbReference type="ARBA" id="ARBA00022576"/>
    </source>
</evidence>